<dbReference type="Gene3D" id="2.60.40.2500">
    <property type="match status" value="1"/>
</dbReference>
<dbReference type="CDD" id="cd06911">
    <property type="entry name" value="VirB9_CagX_TrbG"/>
    <property type="match status" value="1"/>
</dbReference>
<evidence type="ECO:0000313" key="4">
    <source>
        <dbReference type="EMBL" id="MCV2366982.1"/>
    </source>
</evidence>
<dbReference type="RefSeq" id="WP_263569592.1">
    <property type="nucleotide sequence ID" value="NZ_JAJIRN010000001.1"/>
</dbReference>
<dbReference type="InterPro" id="IPR038161">
    <property type="entry name" value="VirB9/CagX/TrbG_C_sf"/>
</dbReference>
<feature type="chain" id="PRO_5047293966" evidence="3">
    <location>
        <begin position="28"/>
        <end position="306"/>
    </location>
</feature>
<organism evidence="4 5">
    <name type="scientific">Roseateles oligotrophus</name>
    <dbReference type="NCBI Taxonomy" id="1769250"/>
    <lineage>
        <taxon>Bacteria</taxon>
        <taxon>Pseudomonadati</taxon>
        <taxon>Pseudomonadota</taxon>
        <taxon>Betaproteobacteria</taxon>
        <taxon>Burkholderiales</taxon>
        <taxon>Sphaerotilaceae</taxon>
        <taxon>Roseateles</taxon>
    </lineage>
</organism>
<evidence type="ECO:0000256" key="2">
    <source>
        <dbReference type="ARBA" id="ARBA00022729"/>
    </source>
</evidence>
<evidence type="ECO:0000256" key="1">
    <source>
        <dbReference type="ARBA" id="ARBA00006135"/>
    </source>
</evidence>
<evidence type="ECO:0000256" key="3">
    <source>
        <dbReference type="SAM" id="SignalP"/>
    </source>
</evidence>
<comment type="caution">
    <text evidence="4">The sequence shown here is derived from an EMBL/GenBank/DDBJ whole genome shotgun (WGS) entry which is preliminary data.</text>
</comment>
<proteinExistence type="inferred from homology"/>
<evidence type="ECO:0000313" key="5">
    <source>
        <dbReference type="Proteomes" id="UP001209701"/>
    </source>
</evidence>
<dbReference type="InterPro" id="IPR010258">
    <property type="entry name" value="Conjugal_tfr_TrbG/VirB9/CagX"/>
</dbReference>
<sequence length="306" mass="32647">MPNKTKGPFAAAWLIVGLAAANSAATAQNTGADPRLKELWYDPQAVITVPVKRGIVTHLMLDAGEAITDVGSGLGADCSKPEASWCIAAQVGGRNIFVKPKTLASGPNNLAVVTDKRSHAFRFVLLADGDVRQPIYRLLVKAPAARDASVANRPNAMLVSPTQIGMAPLEPMTERTAERTTAPPDLVNVNYAIAEGRDSQDIVPTLVFDDGRFTYFRFPGNAELPAVFHVQGDGTESLVNARMAGELLVADRVSRRLMLRAGSAVVGVWNEAFDLDGRPPIGGSTVAGLRRTLKVDERADEARSLP</sequence>
<protein>
    <submittedName>
        <fullName evidence="4">TrbG/VirB9 family P-type conjugative transfer protein</fullName>
    </submittedName>
</protein>
<reference evidence="4 5" key="1">
    <citation type="submission" date="2021-11" db="EMBL/GenBank/DDBJ databases">
        <authorList>
            <person name="Liang Q."/>
            <person name="Mou H."/>
            <person name="Liu Z."/>
        </authorList>
    </citation>
    <scope>NUCLEOTIDE SEQUENCE [LARGE SCALE GENOMIC DNA]</scope>
    <source>
        <strain evidence="4 5">CHU3</strain>
    </source>
</reference>
<dbReference type="Pfam" id="PF03524">
    <property type="entry name" value="CagX"/>
    <property type="match status" value="1"/>
</dbReference>
<dbReference type="InterPro" id="IPR033645">
    <property type="entry name" value="VirB9/CagX/TrbG_C"/>
</dbReference>
<feature type="signal peptide" evidence="3">
    <location>
        <begin position="1"/>
        <end position="27"/>
    </location>
</feature>
<dbReference type="Proteomes" id="UP001209701">
    <property type="component" value="Unassembled WGS sequence"/>
</dbReference>
<accession>A0ABT2Y9K0</accession>
<keyword evidence="2 3" id="KW-0732">Signal</keyword>
<dbReference type="EMBL" id="JAJIRN010000001">
    <property type="protein sequence ID" value="MCV2366982.1"/>
    <property type="molecule type" value="Genomic_DNA"/>
</dbReference>
<keyword evidence="5" id="KW-1185">Reference proteome</keyword>
<gene>
    <name evidence="4" type="ORF">LNV07_02585</name>
</gene>
<comment type="similarity">
    <text evidence="1">Belongs to the TrbG/VirB9 family.</text>
</comment>
<name>A0ABT2Y9K0_9BURK</name>